<dbReference type="STRING" id="224129.A0A1W4XM81"/>
<dbReference type="InterPro" id="IPR056169">
    <property type="entry name" value="HB_ELP1"/>
</dbReference>
<protein>
    <recommendedName>
        <fullName evidence="1">Elongator complex protein 1</fullName>
    </recommendedName>
</protein>
<keyword evidence="1" id="KW-0539">Nucleus</keyword>
<evidence type="ECO:0000259" key="4">
    <source>
        <dbReference type="Pfam" id="PF04762"/>
    </source>
</evidence>
<dbReference type="AlphaFoldDB" id="A0A1W4XM81"/>
<sequence length="1247" mass="145560">MKNISLYKVNKEYIGFDNALDVINIADKLYVLKDEQVWCYMKLEKTNIKLGKCTNIVTSFHHLTIDEAVYFSTSQSVVFINTNNDEISMFDFETVITSTAWNPSQDILTIVFEDGNIGLFTFNLKEKTFDIKESSNLSFVCPETITIGWGSTKTQFRGPLKKRTDDVLTLISNVLINDEKEIEPVSKHDNKRPVITWRSDGEMFCVNFWNNDRRIIKFFNSECQPMFENSGVNGLQPILAWRPFGAGIASISVIKNNSFLVLFEKNATVRHEFQLEHSFYVKDLKWDQTGNLLSAYLDIPEENSSQIRIYMIKNNHLYLKQTLAFNTSNIINFQWYEGTSFKYALSVTVPNYYLKYQFKLIVNKMYVNDSNCTITGVVDGHILHLCRYTQSDCSSYKDINSQEPINCIIFYESSRYLLIFGIHNLYLYKYEDIQENSNLIGKISLISDKSFLNFFNFTTPYNTYKCIFNGITTDTTDDVKKFEINFLNFNTKKLSEIADLQTEITDDIELQENAKEVYSELIKTDKSTFKLIMDEYRSVYLNSKLMWNNITSYTIHQNYLFLTTKDTLIGIRLNTLDDFYLEKVTIPYTRTIEMGSSLICGMGSTSNLILQAPRGNIEIISCLLINIDNIDNFLRNNNWQEAWDTVRLLKLNSNLLFDLNPERFLKNIQSFIEACVLNVFLSELEEDNVLTKVYTTSGFKLEKFSKKVETVCSAIIDFLVTNNYVESLTSIVHACLVMRNSSVAPIKEALKHVQILFRYNTQNETFKKSIEDAIKFMLKYVHINDAYHAALSLYDLELAILIARHSEMDPKEYIYFITKLKGMSEMERKFTINDHLGNYRMAILYLYEEFVNNGCKRVVEYMNKHNLQKTLYDNISEKSSIYVDVVESYADKLISQKLYDEAGLILEKANLYDRALQSYKEAKNWKKSVEIMKNCNIDEISFKRNIREIAENLISVNQTIDASYLYETYLRNYETATKFLSEKHHFSLACEMARKYSRLDIIETTIVPLLKEFTSNMNTELEKLEVDYTKYKERLFKIRKEKIERLKHDHENKDFEYQENYQTNRGIEDDLYSLAGSTTSTKHGSSTASNLSRSSASSSRSKRKEQRKKEDLREGGQYEDIAIMKTLHDKISAVCNYGSTVREVCMVLFELNFESDARKLHNSLFDLQNKMKNDIKEIWPDILLKQDDLNSYDVKVLQQNLFSLGNYNYYFTFDELFICIPLCFADVMYWKPPVIKTDWVIHILQNC</sequence>
<dbReference type="GO" id="GO:0002926">
    <property type="term" value="P:tRNA wobble base 5-methoxycarbonylmethyl-2-thiouridinylation"/>
    <property type="evidence" value="ECO:0007669"/>
    <property type="project" value="TreeGrafter"/>
</dbReference>
<proteinExistence type="inferred from homology"/>
<dbReference type="GO" id="GO:0000049">
    <property type="term" value="F:tRNA binding"/>
    <property type="evidence" value="ECO:0007669"/>
    <property type="project" value="TreeGrafter"/>
</dbReference>
<dbReference type="InterPro" id="IPR056166">
    <property type="entry name" value="TPR_ELP1"/>
</dbReference>
<dbReference type="Pfam" id="PF04762">
    <property type="entry name" value="Beta-prop_ELP1_1st"/>
    <property type="match status" value="1"/>
</dbReference>
<comment type="function">
    <text evidence="1">Component of the elongator complex which is required for multiple tRNA modifications, including mcm5U (5-methoxycarbonylmethyl uridine), mcm5s2U (5-methoxycarbonylmethyl-2-thiouridine), and ncm5U (5-carbamoylmethyl uridine). The elongator complex catalyzes formation of carboxymethyluridine in the wobble base at position 34 in tRNAs.</text>
</comment>
<dbReference type="Pfam" id="PF23878">
    <property type="entry name" value="TPR_ELP1"/>
    <property type="match status" value="1"/>
</dbReference>
<evidence type="ECO:0000313" key="8">
    <source>
        <dbReference type="Proteomes" id="UP000192223"/>
    </source>
</evidence>
<dbReference type="FunCoup" id="A0A1W4XM81">
    <property type="interactions" value="1817"/>
</dbReference>
<dbReference type="CTD" id="8518"/>
<keyword evidence="8" id="KW-1185">Reference proteome</keyword>
<comment type="similarity">
    <text evidence="1">Belongs to the ELP1/IKA1 family.</text>
</comment>
<dbReference type="InterPro" id="IPR006849">
    <property type="entry name" value="Elp1"/>
</dbReference>
<dbReference type="OrthoDB" id="40048at2759"/>
<organism evidence="8 9">
    <name type="scientific">Agrilus planipennis</name>
    <name type="common">Emerald ash borer</name>
    <name type="synonym">Agrilus marcopoli</name>
    <dbReference type="NCBI Taxonomy" id="224129"/>
    <lineage>
        <taxon>Eukaryota</taxon>
        <taxon>Metazoa</taxon>
        <taxon>Ecdysozoa</taxon>
        <taxon>Arthropoda</taxon>
        <taxon>Hexapoda</taxon>
        <taxon>Insecta</taxon>
        <taxon>Pterygota</taxon>
        <taxon>Neoptera</taxon>
        <taxon>Endopterygota</taxon>
        <taxon>Coleoptera</taxon>
        <taxon>Polyphaga</taxon>
        <taxon>Elateriformia</taxon>
        <taxon>Buprestoidea</taxon>
        <taxon>Buprestidae</taxon>
        <taxon>Agrilinae</taxon>
        <taxon>Agrilus</taxon>
    </lineage>
</organism>
<feature type="domain" description="ELP1 first N-terminal beta-propeller" evidence="4">
    <location>
        <begin position="37"/>
        <end position="335"/>
    </location>
</feature>
<dbReference type="UniPathway" id="UPA00988"/>
<keyword evidence="1" id="KW-0963">Cytoplasm</keyword>
<dbReference type="Pfam" id="PF23936">
    <property type="entry name" value="HB_ELP1"/>
    <property type="match status" value="1"/>
</dbReference>
<dbReference type="SUPFAM" id="SSF69322">
    <property type="entry name" value="Tricorn protease domain 2"/>
    <property type="match status" value="1"/>
</dbReference>
<evidence type="ECO:0000259" key="5">
    <source>
        <dbReference type="Pfam" id="PF23878"/>
    </source>
</evidence>
<evidence type="ECO:0000259" key="7">
    <source>
        <dbReference type="Pfam" id="PF23936"/>
    </source>
</evidence>
<dbReference type="InterPro" id="IPR056164">
    <property type="entry name" value="Beta-prop_ELP1_1st"/>
</dbReference>
<keyword evidence="2" id="KW-0175">Coiled coil</keyword>
<feature type="domain" description="ELP1 TPR" evidence="5">
    <location>
        <begin position="828"/>
        <end position="989"/>
    </location>
</feature>
<dbReference type="Pfam" id="PF23925">
    <property type="entry name" value="A-sol_ELP1"/>
    <property type="match status" value="1"/>
</dbReference>
<feature type="domain" description="ELP1 alpha-solenoid" evidence="6">
    <location>
        <begin position="627"/>
        <end position="820"/>
    </location>
</feature>
<dbReference type="KEGG" id="apln:108742695"/>
<gene>
    <name evidence="9" type="primary">LOC108742695</name>
</gene>
<dbReference type="InParanoid" id="A0A1W4XM81"/>
<dbReference type="PANTHER" id="PTHR12747">
    <property type="entry name" value="ELONGATOR COMPLEX PROTEIN 1"/>
    <property type="match status" value="1"/>
</dbReference>
<reference evidence="9" key="1">
    <citation type="submission" date="2025-08" db="UniProtKB">
        <authorList>
            <consortium name="RefSeq"/>
        </authorList>
    </citation>
    <scope>IDENTIFICATION</scope>
    <source>
        <tissue evidence="9">Entire body</tissue>
    </source>
</reference>
<name>A0A1W4XM81_AGRPL</name>
<dbReference type="PANTHER" id="PTHR12747:SF0">
    <property type="entry name" value="ELONGATOR COMPLEX PROTEIN 1"/>
    <property type="match status" value="1"/>
</dbReference>
<evidence type="ECO:0000313" key="9">
    <source>
        <dbReference type="RefSeq" id="XP_018333490.1"/>
    </source>
</evidence>
<dbReference type="GeneID" id="108742695"/>
<feature type="region of interest" description="Disordered" evidence="3">
    <location>
        <begin position="1078"/>
        <end position="1113"/>
    </location>
</feature>
<comment type="subcellular location">
    <subcellularLocation>
        <location evidence="1">Cytoplasm</location>
    </subcellularLocation>
    <subcellularLocation>
        <location evidence="1">Nucleus</location>
    </subcellularLocation>
</comment>
<evidence type="ECO:0000256" key="2">
    <source>
        <dbReference type="SAM" id="Coils"/>
    </source>
</evidence>
<dbReference type="RefSeq" id="XP_018333490.1">
    <property type="nucleotide sequence ID" value="XM_018477988.1"/>
</dbReference>
<dbReference type="GO" id="GO:0005829">
    <property type="term" value="C:cytosol"/>
    <property type="evidence" value="ECO:0007669"/>
    <property type="project" value="TreeGrafter"/>
</dbReference>
<dbReference type="GO" id="GO:0005634">
    <property type="term" value="C:nucleus"/>
    <property type="evidence" value="ECO:0007669"/>
    <property type="project" value="UniProtKB-SubCell"/>
</dbReference>
<dbReference type="GO" id="GO:0033588">
    <property type="term" value="C:elongator holoenzyme complex"/>
    <property type="evidence" value="ECO:0007669"/>
    <property type="project" value="InterPro"/>
</dbReference>
<feature type="coiled-coil region" evidence="2">
    <location>
        <begin position="1014"/>
        <end position="1041"/>
    </location>
</feature>
<dbReference type="Proteomes" id="UP000192223">
    <property type="component" value="Unplaced"/>
</dbReference>
<feature type="compositionally biased region" description="Low complexity" evidence="3">
    <location>
        <begin position="1078"/>
        <end position="1099"/>
    </location>
</feature>
<feature type="domain" description="ELP1 three-helical bundle" evidence="7">
    <location>
        <begin position="1000"/>
        <end position="1178"/>
    </location>
</feature>
<evidence type="ECO:0000256" key="1">
    <source>
        <dbReference type="PIRNR" id="PIRNR017233"/>
    </source>
</evidence>
<evidence type="ECO:0000256" key="3">
    <source>
        <dbReference type="SAM" id="MobiDB-lite"/>
    </source>
</evidence>
<dbReference type="InterPro" id="IPR056167">
    <property type="entry name" value="A-sol_ELP1"/>
</dbReference>
<accession>A0A1W4XM81</accession>
<evidence type="ECO:0000259" key="6">
    <source>
        <dbReference type="Pfam" id="PF23925"/>
    </source>
</evidence>
<dbReference type="PIRSF" id="PIRSF017233">
    <property type="entry name" value="IKAP"/>
    <property type="match status" value="1"/>
</dbReference>